<dbReference type="PROSITE" id="PS50093">
    <property type="entry name" value="PKD"/>
    <property type="match status" value="1"/>
</dbReference>
<organism evidence="2 3">
    <name type="scientific">Chitinophaga rupis</name>
    <dbReference type="NCBI Taxonomy" id="573321"/>
    <lineage>
        <taxon>Bacteria</taxon>
        <taxon>Pseudomonadati</taxon>
        <taxon>Bacteroidota</taxon>
        <taxon>Chitinophagia</taxon>
        <taxon>Chitinophagales</taxon>
        <taxon>Chitinophagaceae</taxon>
        <taxon>Chitinophaga</taxon>
    </lineage>
</organism>
<dbReference type="PROSITE" id="PS51257">
    <property type="entry name" value="PROKAR_LIPOPROTEIN"/>
    <property type="match status" value="1"/>
</dbReference>
<dbReference type="RefSeq" id="WP_089919577.1">
    <property type="nucleotide sequence ID" value="NZ_FOBB01000010.1"/>
</dbReference>
<dbReference type="SUPFAM" id="SSF49299">
    <property type="entry name" value="PKD domain"/>
    <property type="match status" value="1"/>
</dbReference>
<dbReference type="InterPro" id="IPR022409">
    <property type="entry name" value="PKD/Chitinase_dom"/>
</dbReference>
<sequence length="284" mass="30669">MQISKHIYTGLLLAAITVGCKKDDTTPAADIVYTVAIQDKTVTFTNTTTGAVSYKWDFGDGETSTEASPVHTYPDKGKYVPTLYATDNNGKVAEGSTVIYIAKTSPVKLDDNSFADWATVKDYVIAPAAGETYFKKLTIDYDASYVYMLVEVNSKEANADIYDFYLDTDNDAGTGFVTDFAGAGFDVLLEGTVLGNWLDAFNHKGAPNEFSWDPTGATEFYNVGYKAQDGSTFKFEMRISRSKLKGLAATTAFKMGIMATKGDWSAGLGRIPGAGAAAIQVNFE</sequence>
<dbReference type="OrthoDB" id="7443339at2"/>
<dbReference type="Proteomes" id="UP000198984">
    <property type="component" value="Unassembled WGS sequence"/>
</dbReference>
<evidence type="ECO:0000259" key="1">
    <source>
        <dbReference type="PROSITE" id="PS50093"/>
    </source>
</evidence>
<evidence type="ECO:0000313" key="2">
    <source>
        <dbReference type="EMBL" id="SEN38720.1"/>
    </source>
</evidence>
<dbReference type="InterPro" id="IPR000601">
    <property type="entry name" value="PKD_dom"/>
</dbReference>
<dbReference type="InterPro" id="IPR035986">
    <property type="entry name" value="PKD_dom_sf"/>
</dbReference>
<keyword evidence="3" id="KW-1185">Reference proteome</keyword>
<gene>
    <name evidence="2" type="ORF">SAMN04488505_11029</name>
</gene>
<dbReference type="Gene3D" id="2.60.40.10">
    <property type="entry name" value="Immunoglobulins"/>
    <property type="match status" value="1"/>
</dbReference>
<dbReference type="InterPro" id="IPR013783">
    <property type="entry name" value="Ig-like_fold"/>
</dbReference>
<dbReference type="SUPFAM" id="SSF49344">
    <property type="entry name" value="CBD9-like"/>
    <property type="match status" value="1"/>
</dbReference>
<dbReference type="SMART" id="SM00089">
    <property type="entry name" value="PKD"/>
    <property type="match status" value="1"/>
</dbReference>
<proteinExistence type="predicted"/>
<dbReference type="Pfam" id="PF18911">
    <property type="entry name" value="PKD_4"/>
    <property type="match status" value="1"/>
</dbReference>
<accession>A0A1H8G4N0</accession>
<dbReference type="EMBL" id="FOBB01000010">
    <property type="protein sequence ID" value="SEN38720.1"/>
    <property type="molecule type" value="Genomic_DNA"/>
</dbReference>
<dbReference type="STRING" id="573321.SAMN04488505_11029"/>
<protein>
    <submittedName>
        <fullName evidence="2">PKD domain-containing protein</fullName>
    </submittedName>
</protein>
<name>A0A1H8G4N0_9BACT</name>
<evidence type="ECO:0000313" key="3">
    <source>
        <dbReference type="Proteomes" id="UP000198984"/>
    </source>
</evidence>
<feature type="domain" description="PKD" evidence="1">
    <location>
        <begin position="48"/>
        <end position="101"/>
    </location>
</feature>
<reference evidence="2 3" key="1">
    <citation type="submission" date="2016-10" db="EMBL/GenBank/DDBJ databases">
        <authorList>
            <person name="de Groot N.N."/>
        </authorList>
    </citation>
    <scope>NUCLEOTIDE SEQUENCE [LARGE SCALE GENOMIC DNA]</scope>
    <source>
        <strain evidence="2 3">DSM 21039</strain>
    </source>
</reference>
<dbReference type="AlphaFoldDB" id="A0A1H8G4N0"/>
<dbReference type="CDD" id="cd00146">
    <property type="entry name" value="PKD"/>
    <property type="match status" value="1"/>
</dbReference>